<evidence type="ECO:0000313" key="2">
    <source>
        <dbReference type="EMBL" id="SFD67707.1"/>
    </source>
</evidence>
<dbReference type="RefSeq" id="WP_093428719.1">
    <property type="nucleotide sequence ID" value="NZ_FOMJ01000007.1"/>
</dbReference>
<keyword evidence="3" id="KW-1185">Reference proteome</keyword>
<feature type="transmembrane region" description="Helical" evidence="1">
    <location>
        <begin position="90"/>
        <end position="112"/>
    </location>
</feature>
<dbReference type="AlphaFoldDB" id="A0A1I1UAD4"/>
<keyword evidence="1" id="KW-0812">Transmembrane</keyword>
<dbReference type="OrthoDB" id="9803010at2"/>
<evidence type="ECO:0000256" key="1">
    <source>
        <dbReference type="SAM" id="Phobius"/>
    </source>
</evidence>
<name>A0A1I1UAD4_9GAMM</name>
<reference evidence="2 3" key="1">
    <citation type="submission" date="2016-10" db="EMBL/GenBank/DDBJ databases">
        <authorList>
            <person name="de Groot N.N."/>
        </authorList>
    </citation>
    <scope>NUCLEOTIDE SEQUENCE [LARGE SCALE GENOMIC DNA]</scope>
    <source>
        <strain evidence="2 3">HL3</strain>
    </source>
</reference>
<keyword evidence="1" id="KW-0472">Membrane</keyword>
<accession>A0A1I1UAD4</accession>
<organism evidence="2 3">
    <name type="scientific">Thiohalospira halophila DSM 15071</name>
    <dbReference type="NCBI Taxonomy" id="1123397"/>
    <lineage>
        <taxon>Bacteria</taxon>
        <taxon>Pseudomonadati</taxon>
        <taxon>Pseudomonadota</taxon>
        <taxon>Gammaproteobacteria</taxon>
        <taxon>Thiohalospirales</taxon>
        <taxon>Thiohalospiraceae</taxon>
        <taxon>Thiohalospira</taxon>
    </lineage>
</organism>
<sequence length="121" mass="13319">MSDQPQTADSPIHAQVAELRARMDGQAADHDRIREEIARERETRESEVGALRTEISEEARGRQDDYRGLMSHIQGLESRFGTLEGKINRMIWAVGLVGATIAVIGGLILWVIQVGNGVGIL</sequence>
<dbReference type="EMBL" id="FOMJ01000007">
    <property type="protein sequence ID" value="SFD67707.1"/>
    <property type="molecule type" value="Genomic_DNA"/>
</dbReference>
<dbReference type="Proteomes" id="UP000198611">
    <property type="component" value="Unassembled WGS sequence"/>
</dbReference>
<dbReference type="STRING" id="1123397.SAMN05660831_02085"/>
<evidence type="ECO:0008006" key="4">
    <source>
        <dbReference type="Google" id="ProtNLM"/>
    </source>
</evidence>
<proteinExistence type="predicted"/>
<evidence type="ECO:0000313" key="3">
    <source>
        <dbReference type="Proteomes" id="UP000198611"/>
    </source>
</evidence>
<protein>
    <recommendedName>
        <fullName evidence="4">Haemolysin XhlA</fullName>
    </recommendedName>
</protein>
<keyword evidence="1" id="KW-1133">Transmembrane helix</keyword>
<gene>
    <name evidence="2" type="ORF">SAMN05660831_02085</name>
</gene>